<dbReference type="NCBIfam" id="TIGR00005">
    <property type="entry name" value="rluA_subfam"/>
    <property type="match status" value="1"/>
</dbReference>
<dbReference type="InterPro" id="IPR020103">
    <property type="entry name" value="PsdUridine_synth_cat_dom_sf"/>
</dbReference>
<dbReference type="InterPro" id="IPR006224">
    <property type="entry name" value="PsdUridine_synth_RluA-like_CS"/>
</dbReference>
<dbReference type="InterPro" id="IPR050188">
    <property type="entry name" value="RluA_PseudoU_synthase"/>
</dbReference>
<comment type="similarity">
    <text evidence="3 9">Belongs to the pseudouridine synthase RluA family.</text>
</comment>
<evidence type="ECO:0000256" key="8">
    <source>
        <dbReference type="PROSITE-ProRule" id="PRU00182"/>
    </source>
</evidence>
<evidence type="ECO:0000256" key="5">
    <source>
        <dbReference type="ARBA" id="ARBA00022884"/>
    </source>
</evidence>
<dbReference type="NCBIfam" id="NF008249">
    <property type="entry name" value="PRK11025.1"/>
    <property type="match status" value="1"/>
</dbReference>
<dbReference type="InterPro" id="IPR006225">
    <property type="entry name" value="PsdUridine_synth_RluC/D"/>
</dbReference>
<dbReference type="Proteomes" id="UP000245728">
    <property type="component" value="Chromosome"/>
</dbReference>
<accession>A0A2S2E3D6</accession>
<dbReference type="Gene3D" id="3.10.290.10">
    <property type="entry name" value="RNA-binding S4 domain"/>
    <property type="match status" value="1"/>
</dbReference>
<protein>
    <recommendedName>
        <fullName evidence="9">Pseudouridine synthase</fullName>
        <ecNumber evidence="9">5.4.99.-</ecNumber>
    </recommendedName>
</protein>
<dbReference type="KEGG" id="salh:HMF8227_01558"/>
<evidence type="ECO:0000313" key="11">
    <source>
        <dbReference type="EMBL" id="AWL12032.1"/>
    </source>
</evidence>
<evidence type="ECO:0000256" key="7">
    <source>
        <dbReference type="PIRSR" id="PIRSR606225-1"/>
    </source>
</evidence>
<dbReference type="EC" id="5.4.99.-" evidence="9"/>
<dbReference type="GO" id="GO:0000455">
    <property type="term" value="P:enzyme-directed rRNA pseudouridine synthesis"/>
    <property type="evidence" value="ECO:0007669"/>
    <property type="project" value="UniProtKB-ARBA"/>
</dbReference>
<feature type="active site" evidence="7">
    <location>
        <position position="144"/>
    </location>
</feature>
<dbReference type="SMART" id="SM00363">
    <property type="entry name" value="S4"/>
    <property type="match status" value="1"/>
</dbReference>
<dbReference type="PROSITE" id="PS01129">
    <property type="entry name" value="PSI_RLU"/>
    <property type="match status" value="1"/>
</dbReference>
<dbReference type="OrthoDB" id="9785808at2"/>
<dbReference type="CDD" id="cd00165">
    <property type="entry name" value="S4"/>
    <property type="match status" value="1"/>
</dbReference>
<keyword evidence="12" id="KW-1185">Reference proteome</keyword>
<comment type="catalytic activity">
    <reaction evidence="1">
        <text>uridine(955/2504/2580) in 23S rRNA = pseudouridine(955/2504/2580) in 23S rRNA</text>
        <dbReference type="Rhea" id="RHEA:42528"/>
        <dbReference type="Rhea" id="RHEA-COMP:10099"/>
        <dbReference type="Rhea" id="RHEA-COMP:10100"/>
        <dbReference type="ChEBI" id="CHEBI:65314"/>
        <dbReference type="ChEBI" id="CHEBI:65315"/>
        <dbReference type="EC" id="5.4.99.24"/>
    </reaction>
</comment>
<sequence>MTDSSFSKVQFIKVTEAADGQRIDNFLRTLVKGVPKSLIYRILRKGEVRVNKKRVKPDYKLCQDDEVRVPPVKVPERPELPSANLEVVSNLKHQILYEDETLLVVNKPSGMAVHAGSGVSFGVIEALRSLRPSQTFLELVHRLDRDTSGCLLVAKDRPTLKSLHRQLTEKQVDKRYQALVEGQWPDARHKVRAPLRKNTLKSGERLVAVTADGKDSETEYQVLERFDGATLVEAFPVTGRTHQIRVHCQHAGHPIGGDPKYGSDSFNVRCQEWGLQRLFLHAHSISFLHPKRETTLRCEAPLEASLQRVLEECRRS</sequence>
<keyword evidence="5 8" id="KW-0694">RNA-binding</keyword>
<reference evidence="11 12" key="1">
    <citation type="submission" date="2018-05" db="EMBL/GenBank/DDBJ databases">
        <title>Salinimonas sp. HMF8227 Genome sequencing and assembly.</title>
        <authorList>
            <person name="Kang H."/>
            <person name="Kang J."/>
            <person name="Cha I."/>
            <person name="Kim H."/>
            <person name="Joh K."/>
        </authorList>
    </citation>
    <scope>NUCLEOTIDE SEQUENCE [LARGE SCALE GENOMIC DNA]</scope>
    <source>
        <strain evidence="11 12">HMF8227</strain>
    </source>
</reference>
<dbReference type="CDD" id="cd02869">
    <property type="entry name" value="PseudoU_synth_RluA_like"/>
    <property type="match status" value="1"/>
</dbReference>
<evidence type="ECO:0000256" key="6">
    <source>
        <dbReference type="ARBA" id="ARBA00023235"/>
    </source>
</evidence>
<evidence type="ECO:0000256" key="9">
    <source>
        <dbReference type="RuleBase" id="RU362028"/>
    </source>
</evidence>
<dbReference type="InterPro" id="IPR002942">
    <property type="entry name" value="S4_RNA-bd"/>
</dbReference>
<dbReference type="Gene3D" id="3.30.2350.10">
    <property type="entry name" value="Pseudouridine synthase"/>
    <property type="match status" value="1"/>
</dbReference>
<comment type="function">
    <text evidence="2">Responsible for synthesis of pseudouridine from uracil at positions 955, 2504 and 2580 in 23S ribosomal RNA.</text>
</comment>
<evidence type="ECO:0000259" key="10">
    <source>
        <dbReference type="SMART" id="SM00363"/>
    </source>
</evidence>
<proteinExistence type="inferred from homology"/>
<dbReference type="PANTHER" id="PTHR21600">
    <property type="entry name" value="MITOCHONDRIAL RNA PSEUDOURIDINE SYNTHASE"/>
    <property type="match status" value="1"/>
</dbReference>
<dbReference type="GO" id="GO:0003723">
    <property type="term" value="F:RNA binding"/>
    <property type="evidence" value="ECO:0007669"/>
    <property type="project" value="UniProtKB-KW"/>
</dbReference>
<dbReference type="PROSITE" id="PS50889">
    <property type="entry name" value="S4"/>
    <property type="match status" value="1"/>
</dbReference>
<evidence type="ECO:0000256" key="1">
    <source>
        <dbReference type="ARBA" id="ARBA00000381"/>
    </source>
</evidence>
<dbReference type="EMBL" id="CP029347">
    <property type="protein sequence ID" value="AWL12032.1"/>
    <property type="molecule type" value="Genomic_DNA"/>
</dbReference>
<feature type="domain" description="RNA-binding S4" evidence="10">
    <location>
        <begin position="21"/>
        <end position="86"/>
    </location>
</feature>
<gene>
    <name evidence="11" type="primary">rluC</name>
    <name evidence="11" type="ORF">HMF8227_01558</name>
</gene>
<dbReference type="GO" id="GO:0160141">
    <property type="term" value="F:23S rRNA pseudouridine(955/2504/2580) synthase activity"/>
    <property type="evidence" value="ECO:0007669"/>
    <property type="project" value="UniProtKB-EC"/>
</dbReference>
<dbReference type="InterPro" id="IPR036986">
    <property type="entry name" value="S4_RNA-bd_sf"/>
</dbReference>
<keyword evidence="4" id="KW-0698">rRNA processing</keyword>
<dbReference type="Pfam" id="PF01479">
    <property type="entry name" value="S4"/>
    <property type="match status" value="1"/>
</dbReference>
<comment type="catalytic activity">
    <reaction evidence="9">
        <text>a uridine in RNA = a pseudouridine in RNA</text>
        <dbReference type="Rhea" id="RHEA:48348"/>
        <dbReference type="Rhea" id="RHEA-COMP:12068"/>
        <dbReference type="Rhea" id="RHEA-COMP:12069"/>
        <dbReference type="ChEBI" id="CHEBI:65314"/>
        <dbReference type="ChEBI" id="CHEBI:65315"/>
    </reaction>
</comment>
<keyword evidence="6 9" id="KW-0413">Isomerase</keyword>
<name>A0A2S2E3D6_9ALTE</name>
<dbReference type="AlphaFoldDB" id="A0A2S2E3D6"/>
<dbReference type="PANTHER" id="PTHR21600:SF92">
    <property type="entry name" value="RIBOSOMAL LARGE SUBUNIT PSEUDOURIDINE SYNTHASE C"/>
    <property type="match status" value="1"/>
</dbReference>
<organism evidence="11 12">
    <name type="scientific">Saliniradius amylolyticus</name>
    <dbReference type="NCBI Taxonomy" id="2183582"/>
    <lineage>
        <taxon>Bacteria</taxon>
        <taxon>Pseudomonadati</taxon>
        <taxon>Pseudomonadota</taxon>
        <taxon>Gammaproteobacteria</taxon>
        <taxon>Alteromonadales</taxon>
        <taxon>Alteromonadaceae</taxon>
        <taxon>Saliniradius</taxon>
    </lineage>
</organism>
<dbReference type="RefSeq" id="WP_109339638.1">
    <property type="nucleotide sequence ID" value="NZ_CP029347.1"/>
</dbReference>
<evidence type="ECO:0000256" key="4">
    <source>
        <dbReference type="ARBA" id="ARBA00022552"/>
    </source>
</evidence>
<evidence type="ECO:0000313" key="12">
    <source>
        <dbReference type="Proteomes" id="UP000245728"/>
    </source>
</evidence>
<dbReference type="InterPro" id="IPR006145">
    <property type="entry name" value="PsdUridine_synth_RsuA/RluA"/>
</dbReference>
<dbReference type="SUPFAM" id="SSF55174">
    <property type="entry name" value="Alpha-L RNA-binding motif"/>
    <property type="match status" value="1"/>
</dbReference>
<evidence type="ECO:0000256" key="3">
    <source>
        <dbReference type="ARBA" id="ARBA00010876"/>
    </source>
</evidence>
<dbReference type="SUPFAM" id="SSF55120">
    <property type="entry name" value="Pseudouridine synthase"/>
    <property type="match status" value="1"/>
</dbReference>
<dbReference type="Pfam" id="PF00849">
    <property type="entry name" value="PseudoU_synth_2"/>
    <property type="match status" value="1"/>
</dbReference>
<evidence type="ECO:0000256" key="2">
    <source>
        <dbReference type="ARBA" id="ARBA00002876"/>
    </source>
</evidence>